<reference evidence="5 6" key="1">
    <citation type="submission" date="2017-10" db="EMBL/GenBank/DDBJ databases">
        <title>Comparative genomics in systemic dimorphic fungi from Ajellomycetaceae.</title>
        <authorList>
            <person name="Munoz J.F."/>
            <person name="Mcewen J.G."/>
            <person name="Clay O.K."/>
            <person name="Cuomo C.A."/>
        </authorList>
    </citation>
    <scope>NUCLEOTIDE SEQUENCE [LARGE SCALE GENOMIC DNA]</scope>
    <source>
        <strain evidence="5 6">UAMH4076</strain>
    </source>
</reference>
<dbReference type="AlphaFoldDB" id="A0A2B7ZT34"/>
<comment type="caution">
    <text evidence="5">The sequence shown here is derived from an EMBL/GenBank/DDBJ whole genome shotgun (WGS) entry which is preliminary data.</text>
</comment>
<feature type="compositionally biased region" description="Polar residues" evidence="3">
    <location>
        <begin position="196"/>
        <end position="209"/>
    </location>
</feature>
<feature type="compositionally biased region" description="Polar residues" evidence="3">
    <location>
        <begin position="474"/>
        <end position="484"/>
    </location>
</feature>
<feature type="region of interest" description="Disordered" evidence="3">
    <location>
        <begin position="53"/>
        <end position="157"/>
    </location>
</feature>
<sequence length="550" mass="60007">MDVSVARRPWEEPRTGQQTPQAVAAAAQQLQKLPSISTLTASMSLGNVANSVVAPAEKSPAQASMNTLERDSGNWSMPQSARSSTYSNTTNGTNGTNGYSQYTYIASSQHSPKHPSQQHQSFKDQPQTPSSATPSSQQQSPSYTTHPPNAMLPSINQNFEGPVQRTAADFPESRRSSIDSRMNQGIGSLAINQASPYHSTNASQSSIVSGLQRDRGISGEYSSVASQRGPRYSGEQRHPLSPLGPRTSGQHRSFPVRRTAPAISNNPHAEIYNAESPTAGQAYAFPDPDVARSSDRGSSRGQPSSQFNRRGSTTESLASSVFTTDSRLPHGQQELPQNIHHHSLQQKQVRELMGDPESPNGSTPYSRTPELRVTHKLAERKRRSEMKDCFELLRSRLPSSQSSKSSKWETLTRAIEYISQLEKTIQQTRHEAGALKAEVGELRQQLNEQARRQATTNGHHPQAAYDRAPPPQQGAPSLQQTNGTQPQSHPQPQPQQPPGAMYSNGHGGSYSPPGPVQLSHPSMDPTRTLPPLMNGSLAPMQGVQYTEERR</sequence>
<dbReference type="STRING" id="73230.A0A2B7ZT34"/>
<dbReference type="VEuPathDB" id="FungiDB:EMCG_06852"/>
<keyword evidence="2" id="KW-0539">Nucleus</keyword>
<feature type="region of interest" description="Disordered" evidence="3">
    <location>
        <begin position="449"/>
        <end position="550"/>
    </location>
</feature>
<feature type="compositionally biased region" description="Basic and acidic residues" evidence="3">
    <location>
        <begin position="289"/>
        <end position="298"/>
    </location>
</feature>
<evidence type="ECO:0000313" key="6">
    <source>
        <dbReference type="Proteomes" id="UP000226031"/>
    </source>
</evidence>
<feature type="region of interest" description="Disordered" evidence="3">
    <location>
        <begin position="1"/>
        <end position="25"/>
    </location>
</feature>
<feature type="domain" description="BHLH" evidence="4">
    <location>
        <begin position="370"/>
        <end position="421"/>
    </location>
</feature>
<feature type="compositionally biased region" description="Polar residues" evidence="3">
    <location>
        <begin position="449"/>
        <end position="459"/>
    </location>
</feature>
<dbReference type="GO" id="GO:0090575">
    <property type="term" value="C:RNA polymerase II transcription regulator complex"/>
    <property type="evidence" value="ECO:0007669"/>
    <property type="project" value="TreeGrafter"/>
</dbReference>
<keyword evidence="6" id="KW-1185">Reference proteome</keyword>
<dbReference type="SMART" id="SM00353">
    <property type="entry name" value="HLH"/>
    <property type="match status" value="1"/>
</dbReference>
<evidence type="ECO:0000259" key="4">
    <source>
        <dbReference type="PROSITE" id="PS50888"/>
    </source>
</evidence>
<dbReference type="SUPFAM" id="SSF47459">
    <property type="entry name" value="HLH, helix-loop-helix DNA-binding domain"/>
    <property type="match status" value="1"/>
</dbReference>
<dbReference type="PANTHER" id="PTHR10328:SF15">
    <property type="entry name" value="BHLH TRANSCRIPTION FACTOR"/>
    <property type="match status" value="1"/>
</dbReference>
<dbReference type="PANTHER" id="PTHR10328">
    <property type="entry name" value="PROTEIN MAX MYC-ASSOCIATED FACTOR X"/>
    <property type="match status" value="1"/>
</dbReference>
<proteinExistence type="predicted"/>
<dbReference type="InterPro" id="IPR036638">
    <property type="entry name" value="HLH_DNA-bd_sf"/>
</dbReference>
<protein>
    <recommendedName>
        <fullName evidence="4">BHLH domain-containing protein</fullName>
    </recommendedName>
</protein>
<feature type="compositionally biased region" description="Polar residues" evidence="3">
    <location>
        <begin position="299"/>
        <end position="326"/>
    </location>
</feature>
<dbReference type="FunFam" id="4.10.280.10:FF:000111">
    <property type="entry name" value="HLH transcription factor (Hpa3)"/>
    <property type="match status" value="1"/>
</dbReference>
<evidence type="ECO:0000256" key="3">
    <source>
        <dbReference type="SAM" id="MobiDB-lite"/>
    </source>
</evidence>
<feature type="compositionally biased region" description="Low complexity" evidence="3">
    <location>
        <begin position="83"/>
        <end position="148"/>
    </location>
</feature>
<evidence type="ECO:0000256" key="1">
    <source>
        <dbReference type="ARBA" id="ARBA00023125"/>
    </source>
</evidence>
<dbReference type="GO" id="GO:0003700">
    <property type="term" value="F:DNA-binding transcription factor activity"/>
    <property type="evidence" value="ECO:0007669"/>
    <property type="project" value="TreeGrafter"/>
</dbReference>
<dbReference type="Proteomes" id="UP000226031">
    <property type="component" value="Unassembled WGS sequence"/>
</dbReference>
<dbReference type="Pfam" id="PF00010">
    <property type="entry name" value="HLH"/>
    <property type="match status" value="1"/>
</dbReference>
<dbReference type="InterPro" id="IPR011598">
    <property type="entry name" value="bHLH_dom"/>
</dbReference>
<dbReference type="GO" id="GO:0045944">
    <property type="term" value="P:positive regulation of transcription by RNA polymerase II"/>
    <property type="evidence" value="ECO:0007669"/>
    <property type="project" value="TreeGrafter"/>
</dbReference>
<name>A0A2B7ZT34_9EURO</name>
<dbReference type="Gene3D" id="4.10.280.10">
    <property type="entry name" value="Helix-loop-helix DNA-binding domain"/>
    <property type="match status" value="1"/>
</dbReference>
<dbReference type="GO" id="GO:0046983">
    <property type="term" value="F:protein dimerization activity"/>
    <property type="evidence" value="ECO:0007669"/>
    <property type="project" value="InterPro"/>
</dbReference>
<gene>
    <name evidence="5" type="ORF">GX50_00635</name>
</gene>
<feature type="compositionally biased region" description="Polar residues" evidence="3">
    <location>
        <begin position="61"/>
        <end position="82"/>
    </location>
</feature>
<keyword evidence="1" id="KW-0238">DNA-binding</keyword>
<evidence type="ECO:0000313" key="5">
    <source>
        <dbReference type="EMBL" id="PGH36450.1"/>
    </source>
</evidence>
<dbReference type="EMBL" id="PDND01000007">
    <property type="protein sequence ID" value="PGH36450.1"/>
    <property type="molecule type" value="Genomic_DNA"/>
</dbReference>
<dbReference type="GO" id="GO:0003677">
    <property type="term" value="F:DNA binding"/>
    <property type="evidence" value="ECO:0007669"/>
    <property type="project" value="UniProtKB-KW"/>
</dbReference>
<dbReference type="PROSITE" id="PS50888">
    <property type="entry name" value="BHLH"/>
    <property type="match status" value="1"/>
</dbReference>
<feature type="region of interest" description="Disordered" evidence="3">
    <location>
        <begin position="196"/>
        <end position="369"/>
    </location>
</feature>
<evidence type="ECO:0000256" key="2">
    <source>
        <dbReference type="ARBA" id="ARBA00023242"/>
    </source>
</evidence>
<accession>A0A2B7ZT34</accession>
<organism evidence="5 6">
    <name type="scientific">[Emmonsia] crescens</name>
    <dbReference type="NCBI Taxonomy" id="73230"/>
    <lineage>
        <taxon>Eukaryota</taxon>
        <taxon>Fungi</taxon>
        <taxon>Dikarya</taxon>
        <taxon>Ascomycota</taxon>
        <taxon>Pezizomycotina</taxon>
        <taxon>Eurotiomycetes</taxon>
        <taxon>Eurotiomycetidae</taxon>
        <taxon>Onygenales</taxon>
        <taxon>Ajellomycetaceae</taxon>
        <taxon>Emergomyces</taxon>
    </lineage>
</organism>